<accession>A0A067QTI0</accession>
<reference evidence="1 2" key="1">
    <citation type="journal article" date="2014" name="Nat. Commun.">
        <title>Molecular traces of alternative social organization in a termite genome.</title>
        <authorList>
            <person name="Terrapon N."/>
            <person name="Li C."/>
            <person name="Robertson H.M."/>
            <person name="Ji L."/>
            <person name="Meng X."/>
            <person name="Booth W."/>
            <person name="Chen Z."/>
            <person name="Childers C.P."/>
            <person name="Glastad K.M."/>
            <person name="Gokhale K."/>
            <person name="Gowin J."/>
            <person name="Gronenberg W."/>
            <person name="Hermansen R.A."/>
            <person name="Hu H."/>
            <person name="Hunt B.G."/>
            <person name="Huylmans A.K."/>
            <person name="Khalil S.M."/>
            <person name="Mitchell R.D."/>
            <person name="Munoz-Torres M.C."/>
            <person name="Mustard J.A."/>
            <person name="Pan H."/>
            <person name="Reese J.T."/>
            <person name="Scharf M.E."/>
            <person name="Sun F."/>
            <person name="Vogel H."/>
            <person name="Xiao J."/>
            <person name="Yang W."/>
            <person name="Yang Z."/>
            <person name="Yang Z."/>
            <person name="Zhou J."/>
            <person name="Zhu J."/>
            <person name="Brent C.S."/>
            <person name="Elsik C.G."/>
            <person name="Goodisman M.A."/>
            <person name="Liberles D.A."/>
            <person name="Roe R.M."/>
            <person name="Vargo E.L."/>
            <person name="Vilcinskas A."/>
            <person name="Wang J."/>
            <person name="Bornberg-Bauer E."/>
            <person name="Korb J."/>
            <person name="Zhang G."/>
            <person name="Liebig J."/>
        </authorList>
    </citation>
    <scope>NUCLEOTIDE SEQUENCE [LARGE SCALE GENOMIC DNA]</scope>
    <source>
        <tissue evidence="1">Whole organism</tissue>
    </source>
</reference>
<dbReference type="AlphaFoldDB" id="A0A067QTI0"/>
<dbReference type="Proteomes" id="UP000027135">
    <property type="component" value="Unassembled WGS sequence"/>
</dbReference>
<dbReference type="EMBL" id="KK853289">
    <property type="protein sequence ID" value="KDR08891.1"/>
    <property type="molecule type" value="Genomic_DNA"/>
</dbReference>
<dbReference type="InParanoid" id="A0A067QTI0"/>
<name>A0A067QTI0_ZOONE</name>
<organism evidence="1 2">
    <name type="scientific">Zootermopsis nevadensis</name>
    <name type="common">Dampwood termite</name>
    <dbReference type="NCBI Taxonomy" id="136037"/>
    <lineage>
        <taxon>Eukaryota</taxon>
        <taxon>Metazoa</taxon>
        <taxon>Ecdysozoa</taxon>
        <taxon>Arthropoda</taxon>
        <taxon>Hexapoda</taxon>
        <taxon>Insecta</taxon>
        <taxon>Pterygota</taxon>
        <taxon>Neoptera</taxon>
        <taxon>Polyneoptera</taxon>
        <taxon>Dictyoptera</taxon>
        <taxon>Blattodea</taxon>
        <taxon>Blattoidea</taxon>
        <taxon>Termitoidae</taxon>
        <taxon>Termopsidae</taxon>
        <taxon>Zootermopsis</taxon>
    </lineage>
</organism>
<evidence type="ECO:0000313" key="2">
    <source>
        <dbReference type="Proteomes" id="UP000027135"/>
    </source>
</evidence>
<keyword evidence="2" id="KW-1185">Reference proteome</keyword>
<protein>
    <submittedName>
        <fullName evidence="1">Uncharacterized protein</fullName>
    </submittedName>
</protein>
<gene>
    <name evidence="1" type="ORF">L798_00545</name>
</gene>
<sequence>MFMICIRNVTRSCLATFWESIREDPSEVVGKISSHGTDSGDLKGRRSVKTWLEYQDSFTSTFIKTTLEMEHSSFLLAVEPLRVECGYCLHHSSFAAFQGSLLDNTVLHQEGQPLTCVARPPRRGRTRMDLGGQRILPLVVLHTDSNFRCPQNEGANTRPTSVY</sequence>
<proteinExistence type="predicted"/>
<evidence type="ECO:0000313" key="1">
    <source>
        <dbReference type="EMBL" id="KDR08891.1"/>
    </source>
</evidence>